<dbReference type="Gene3D" id="3.40.50.300">
    <property type="entry name" value="P-loop containing nucleotide triphosphate hydrolases"/>
    <property type="match status" value="1"/>
</dbReference>
<dbReference type="PROSITE" id="PS00675">
    <property type="entry name" value="SIGMA54_INTERACT_1"/>
    <property type="match status" value="1"/>
</dbReference>
<feature type="domain" description="AAA+ ATPase" evidence="4">
    <location>
        <begin position="35"/>
        <end position="179"/>
    </location>
</feature>
<dbReference type="GO" id="GO:0005663">
    <property type="term" value="C:DNA replication factor C complex"/>
    <property type="evidence" value="ECO:0007669"/>
    <property type="project" value="TreeGrafter"/>
</dbReference>
<dbReference type="InterPro" id="IPR003593">
    <property type="entry name" value="AAA+_ATPase"/>
</dbReference>
<name>A0A6C0I3Z9_9ZZZZ</name>
<evidence type="ECO:0000313" key="5">
    <source>
        <dbReference type="EMBL" id="QHT87738.1"/>
    </source>
</evidence>
<accession>A0A6C0I3Z9</accession>
<dbReference type="PANTHER" id="PTHR11669">
    <property type="entry name" value="REPLICATION FACTOR C / DNA POLYMERASE III GAMMA-TAU SUBUNIT"/>
    <property type="match status" value="1"/>
</dbReference>
<proteinExistence type="predicted"/>
<dbReference type="InterPro" id="IPR027417">
    <property type="entry name" value="P-loop_NTPase"/>
</dbReference>
<keyword evidence="1" id="KW-0235">DNA replication</keyword>
<dbReference type="GO" id="GO:0006261">
    <property type="term" value="P:DNA-templated DNA replication"/>
    <property type="evidence" value="ECO:0007669"/>
    <property type="project" value="TreeGrafter"/>
</dbReference>
<dbReference type="SUPFAM" id="SSF52540">
    <property type="entry name" value="P-loop containing nucleoside triphosphate hydrolases"/>
    <property type="match status" value="1"/>
</dbReference>
<dbReference type="Pfam" id="PF00004">
    <property type="entry name" value="AAA"/>
    <property type="match status" value="1"/>
</dbReference>
<reference evidence="5" key="1">
    <citation type="journal article" date="2020" name="Nature">
        <title>Giant virus diversity and host interactions through global metagenomics.</title>
        <authorList>
            <person name="Schulz F."/>
            <person name="Roux S."/>
            <person name="Paez-Espino D."/>
            <person name="Jungbluth S."/>
            <person name="Walsh D.A."/>
            <person name="Denef V.J."/>
            <person name="McMahon K.D."/>
            <person name="Konstantinidis K.T."/>
            <person name="Eloe-Fadrosh E.A."/>
            <person name="Kyrpides N.C."/>
            <person name="Woyke T."/>
        </authorList>
    </citation>
    <scope>NUCLEOTIDE SEQUENCE</scope>
    <source>
        <strain evidence="5">GVMAG-M-3300023184-191</strain>
    </source>
</reference>
<dbReference type="GO" id="GO:0016887">
    <property type="term" value="F:ATP hydrolysis activity"/>
    <property type="evidence" value="ECO:0007669"/>
    <property type="project" value="InterPro"/>
</dbReference>
<evidence type="ECO:0000256" key="2">
    <source>
        <dbReference type="ARBA" id="ARBA00022741"/>
    </source>
</evidence>
<dbReference type="GO" id="GO:0003689">
    <property type="term" value="F:DNA clamp loader activity"/>
    <property type="evidence" value="ECO:0007669"/>
    <property type="project" value="TreeGrafter"/>
</dbReference>
<dbReference type="SMART" id="SM00382">
    <property type="entry name" value="AAA"/>
    <property type="match status" value="1"/>
</dbReference>
<organism evidence="5">
    <name type="scientific">viral metagenome</name>
    <dbReference type="NCBI Taxonomy" id="1070528"/>
    <lineage>
        <taxon>unclassified sequences</taxon>
        <taxon>metagenomes</taxon>
        <taxon>organismal metagenomes</taxon>
    </lineage>
</organism>
<dbReference type="GO" id="GO:0006281">
    <property type="term" value="P:DNA repair"/>
    <property type="evidence" value="ECO:0007669"/>
    <property type="project" value="TreeGrafter"/>
</dbReference>
<dbReference type="EMBL" id="MN740101">
    <property type="protein sequence ID" value="QHT87738.1"/>
    <property type="molecule type" value="Genomic_DNA"/>
</dbReference>
<dbReference type="PANTHER" id="PTHR11669:SF20">
    <property type="entry name" value="REPLICATION FACTOR C SUBUNIT 4"/>
    <property type="match status" value="1"/>
</dbReference>
<dbReference type="AlphaFoldDB" id="A0A6C0I3Z9"/>
<evidence type="ECO:0000259" key="4">
    <source>
        <dbReference type="SMART" id="SM00382"/>
    </source>
</evidence>
<dbReference type="InterPro" id="IPR025662">
    <property type="entry name" value="Sigma_54_int_dom_ATP-bd_1"/>
</dbReference>
<protein>
    <recommendedName>
        <fullName evidence="4">AAA+ ATPase domain-containing protein</fullName>
    </recommendedName>
</protein>
<keyword evidence="3" id="KW-0067">ATP-binding</keyword>
<dbReference type="PRINTS" id="PR00364">
    <property type="entry name" value="DISEASERSIST"/>
</dbReference>
<dbReference type="CDD" id="cd00009">
    <property type="entry name" value="AAA"/>
    <property type="match status" value="1"/>
</dbReference>
<keyword evidence="2" id="KW-0547">Nucleotide-binding</keyword>
<dbReference type="GO" id="GO:0005524">
    <property type="term" value="F:ATP binding"/>
    <property type="evidence" value="ECO:0007669"/>
    <property type="project" value="UniProtKB-KW"/>
</dbReference>
<dbReference type="InterPro" id="IPR003959">
    <property type="entry name" value="ATPase_AAA_core"/>
</dbReference>
<sequence length="328" mass="37736">MNGPFINKHQPLRFNDFEQLSPIMTNLLISLNKMHELNLLIVGDSGSGKTSLVNAIIREYYGDRHNPENIMVLNSLKDQGIQYYRNDMKIFCQTRSLIHGKKKLVLLDDVDTINEQSQQVFRNCIDKYSHNVCFISSCTNVQKVIDNLQSRQIILKINPINAACMQNILCKICDREQIELNDDAAQFTLNVCNGSVRILINYLEKFKIVGLPISLQLANQLCTNIGFSKFDAYTADCLCPNEPIAHCIAHLYELYDQGYSVMDILDNYFIYIKNTRLLNESAQYRTIAIICKYISIFHNVHEDEIELALFTNNLCKMFRDSCEIGIIH</sequence>
<evidence type="ECO:0000256" key="1">
    <source>
        <dbReference type="ARBA" id="ARBA00022705"/>
    </source>
</evidence>
<dbReference type="InterPro" id="IPR050238">
    <property type="entry name" value="DNA_Rep/Repair_Clamp_Loader"/>
</dbReference>
<evidence type="ECO:0000256" key="3">
    <source>
        <dbReference type="ARBA" id="ARBA00022840"/>
    </source>
</evidence>